<proteinExistence type="predicted"/>
<name>A0AAD1W1F0_PELCU</name>
<dbReference type="AlphaFoldDB" id="A0AAD1W1F0"/>
<evidence type="ECO:0000256" key="1">
    <source>
        <dbReference type="SAM" id="MobiDB-lite"/>
    </source>
</evidence>
<evidence type="ECO:0000313" key="3">
    <source>
        <dbReference type="Proteomes" id="UP001295444"/>
    </source>
</evidence>
<feature type="compositionally biased region" description="Basic residues" evidence="1">
    <location>
        <begin position="10"/>
        <end position="20"/>
    </location>
</feature>
<sequence>MHQPIPPSRSLRKRNKRRTPHSTWQKTRKQGPSQHPGPKILGAKPATNRDLISVRSMETLTCSPPLIGAYHTDDPRGQAHRPSIRTLTQYMHPGGTPLRSSITPE</sequence>
<organism evidence="2 3">
    <name type="scientific">Pelobates cultripes</name>
    <name type="common">Western spadefoot toad</name>
    <dbReference type="NCBI Taxonomy" id="61616"/>
    <lineage>
        <taxon>Eukaryota</taxon>
        <taxon>Metazoa</taxon>
        <taxon>Chordata</taxon>
        <taxon>Craniata</taxon>
        <taxon>Vertebrata</taxon>
        <taxon>Euteleostomi</taxon>
        <taxon>Amphibia</taxon>
        <taxon>Batrachia</taxon>
        <taxon>Anura</taxon>
        <taxon>Pelobatoidea</taxon>
        <taxon>Pelobatidae</taxon>
        <taxon>Pelobates</taxon>
    </lineage>
</organism>
<evidence type="ECO:0000313" key="2">
    <source>
        <dbReference type="EMBL" id="CAH2284660.1"/>
    </source>
</evidence>
<dbReference type="EMBL" id="OW240915">
    <property type="protein sequence ID" value="CAH2284660.1"/>
    <property type="molecule type" value="Genomic_DNA"/>
</dbReference>
<keyword evidence="3" id="KW-1185">Reference proteome</keyword>
<feature type="compositionally biased region" description="Polar residues" evidence="1">
    <location>
        <begin position="21"/>
        <end position="33"/>
    </location>
</feature>
<feature type="region of interest" description="Disordered" evidence="1">
    <location>
        <begin position="1"/>
        <end position="48"/>
    </location>
</feature>
<gene>
    <name evidence="2" type="ORF">PECUL_23A055597</name>
</gene>
<dbReference type="Proteomes" id="UP001295444">
    <property type="component" value="Chromosome 04"/>
</dbReference>
<accession>A0AAD1W1F0</accession>
<protein>
    <submittedName>
        <fullName evidence="2">Uncharacterized protein</fullName>
    </submittedName>
</protein>
<reference evidence="2" key="1">
    <citation type="submission" date="2022-03" db="EMBL/GenBank/DDBJ databases">
        <authorList>
            <person name="Alioto T."/>
            <person name="Alioto T."/>
            <person name="Gomez Garrido J."/>
        </authorList>
    </citation>
    <scope>NUCLEOTIDE SEQUENCE</scope>
</reference>